<dbReference type="Pfam" id="PF00067">
    <property type="entry name" value="p450"/>
    <property type="match status" value="1"/>
</dbReference>
<keyword evidence="5 6" id="KW-0349">Heme</keyword>
<feature type="transmembrane region" description="Helical" evidence="7">
    <location>
        <begin position="20"/>
        <end position="40"/>
    </location>
</feature>
<accession>A0AAD5LNF4</accession>
<keyword evidence="4 5" id="KW-0408">Iron</keyword>
<keyword evidence="6" id="KW-0503">Monooxygenase</keyword>
<keyword evidence="3 6" id="KW-0560">Oxidoreductase</keyword>
<dbReference type="InterPro" id="IPR017972">
    <property type="entry name" value="Cyt_P450_CS"/>
</dbReference>
<dbReference type="GO" id="GO:0006629">
    <property type="term" value="P:lipid metabolic process"/>
    <property type="evidence" value="ECO:0007669"/>
    <property type="project" value="UniProtKB-ARBA"/>
</dbReference>
<evidence type="ECO:0000256" key="6">
    <source>
        <dbReference type="RuleBase" id="RU000461"/>
    </source>
</evidence>
<keyword evidence="2 5" id="KW-0479">Metal-binding</keyword>
<proteinExistence type="inferred from homology"/>
<dbReference type="EMBL" id="JAKCXM010000025">
    <property type="protein sequence ID" value="KAJ0407067.1"/>
    <property type="molecule type" value="Genomic_DNA"/>
</dbReference>
<organism evidence="8 9">
    <name type="scientific">Pythium insidiosum</name>
    <name type="common">Pythiosis disease agent</name>
    <dbReference type="NCBI Taxonomy" id="114742"/>
    <lineage>
        <taxon>Eukaryota</taxon>
        <taxon>Sar</taxon>
        <taxon>Stramenopiles</taxon>
        <taxon>Oomycota</taxon>
        <taxon>Peronosporomycetes</taxon>
        <taxon>Pythiales</taxon>
        <taxon>Pythiaceae</taxon>
        <taxon>Pythium</taxon>
    </lineage>
</organism>
<evidence type="ECO:0000256" key="1">
    <source>
        <dbReference type="ARBA" id="ARBA00010617"/>
    </source>
</evidence>
<feature type="binding site" description="axial binding residue" evidence="5">
    <location>
        <position position="477"/>
    </location>
    <ligand>
        <name>heme</name>
        <dbReference type="ChEBI" id="CHEBI:30413"/>
    </ligand>
    <ligandPart>
        <name>Fe</name>
        <dbReference type="ChEBI" id="CHEBI:18248"/>
    </ligandPart>
</feature>
<evidence type="ECO:0000256" key="3">
    <source>
        <dbReference type="ARBA" id="ARBA00023002"/>
    </source>
</evidence>
<dbReference type="PANTHER" id="PTHR24296">
    <property type="entry name" value="CYTOCHROME P450"/>
    <property type="match status" value="1"/>
</dbReference>
<dbReference type="GO" id="GO:0005506">
    <property type="term" value="F:iron ion binding"/>
    <property type="evidence" value="ECO:0007669"/>
    <property type="project" value="InterPro"/>
</dbReference>
<keyword evidence="7" id="KW-0812">Transmembrane</keyword>
<evidence type="ECO:0000256" key="2">
    <source>
        <dbReference type="ARBA" id="ARBA00022723"/>
    </source>
</evidence>
<dbReference type="InterPro" id="IPR036396">
    <property type="entry name" value="Cyt_P450_sf"/>
</dbReference>
<keyword evidence="7" id="KW-1133">Transmembrane helix</keyword>
<comment type="cofactor">
    <cofactor evidence="5">
        <name>heme</name>
        <dbReference type="ChEBI" id="CHEBI:30413"/>
    </cofactor>
</comment>
<protein>
    <recommendedName>
        <fullName evidence="10">Cytochrome P450</fullName>
    </recommendedName>
</protein>
<dbReference type="PROSITE" id="PS00086">
    <property type="entry name" value="CYTOCHROME_P450"/>
    <property type="match status" value="1"/>
</dbReference>
<dbReference type="GO" id="GO:0016705">
    <property type="term" value="F:oxidoreductase activity, acting on paired donors, with incorporation or reduction of molecular oxygen"/>
    <property type="evidence" value="ECO:0007669"/>
    <property type="project" value="InterPro"/>
</dbReference>
<evidence type="ECO:0000256" key="7">
    <source>
        <dbReference type="SAM" id="Phobius"/>
    </source>
</evidence>
<evidence type="ECO:0000256" key="4">
    <source>
        <dbReference type="ARBA" id="ARBA00023004"/>
    </source>
</evidence>
<dbReference type="PRINTS" id="PR00385">
    <property type="entry name" value="P450"/>
</dbReference>
<evidence type="ECO:0008006" key="10">
    <source>
        <dbReference type="Google" id="ProtNLM"/>
    </source>
</evidence>
<dbReference type="GO" id="GO:0020037">
    <property type="term" value="F:heme binding"/>
    <property type="evidence" value="ECO:0007669"/>
    <property type="project" value="InterPro"/>
</dbReference>
<dbReference type="PRINTS" id="PR00463">
    <property type="entry name" value="EP450I"/>
</dbReference>
<keyword evidence="7" id="KW-0472">Membrane</keyword>
<dbReference type="CDD" id="cd11064">
    <property type="entry name" value="CYP86A"/>
    <property type="match status" value="1"/>
</dbReference>
<evidence type="ECO:0000313" key="9">
    <source>
        <dbReference type="Proteomes" id="UP001209570"/>
    </source>
</evidence>
<evidence type="ECO:0000256" key="5">
    <source>
        <dbReference type="PIRSR" id="PIRSR602401-1"/>
    </source>
</evidence>
<name>A0AAD5LNF4_PYTIN</name>
<dbReference type="GO" id="GO:0004497">
    <property type="term" value="F:monooxygenase activity"/>
    <property type="evidence" value="ECO:0007669"/>
    <property type="project" value="UniProtKB-KW"/>
</dbReference>
<comment type="similarity">
    <text evidence="1 6">Belongs to the cytochrome P450 family.</text>
</comment>
<reference evidence="8" key="1">
    <citation type="submission" date="2021-12" db="EMBL/GenBank/DDBJ databases">
        <title>Prjna785345.</title>
        <authorList>
            <person name="Rujirawat T."/>
            <person name="Krajaejun T."/>
        </authorList>
    </citation>
    <scope>NUCLEOTIDE SEQUENCE</scope>
    <source>
        <strain evidence="8">Pi057C3</strain>
    </source>
</reference>
<dbReference type="InterPro" id="IPR001128">
    <property type="entry name" value="Cyt_P450"/>
</dbReference>
<comment type="caution">
    <text evidence="8">The sequence shown here is derived from an EMBL/GenBank/DDBJ whole genome shotgun (WGS) entry which is preliminary data.</text>
</comment>
<dbReference type="InterPro" id="IPR002401">
    <property type="entry name" value="Cyt_P450_E_grp-I"/>
</dbReference>
<dbReference type="Gene3D" id="1.10.630.10">
    <property type="entry name" value="Cytochrome P450"/>
    <property type="match status" value="1"/>
</dbReference>
<dbReference type="Proteomes" id="UP001209570">
    <property type="component" value="Unassembled WGS sequence"/>
</dbReference>
<evidence type="ECO:0000313" key="8">
    <source>
        <dbReference type="EMBL" id="KAJ0407067.1"/>
    </source>
</evidence>
<gene>
    <name evidence="8" type="ORF">P43SY_005340</name>
</gene>
<sequence>MDDAVDFLAPQQLRSLLLPYATASTFAWAALVIVLLALAFPNAQFRAVSHLGRPRGTLPLLGNTFQAAITYRKRIHTYIYEEVLRHNGKPFVMSIITKPPMVVLATVETVEDVLKTQFDRFGKGYDFAEALRDLFGFGIFVTDGAKWHHQRKTASHLFSMQMMRDIMDHVMVEHTERLCDIVSDAATQGRELDMKHLLELYTTDVFCKIGFGVDLDFMRKDNHEFFERFGRVNSNLLYRNELPTWYWKLKQLLNIGIEKQQKEDIAYLDKFIYKIIEDSIQRKHTQPSTDSKKDVITLFLENPGSKLEGGSGEDYDVREIRDMAMAFISAGRDTTAYAMAWFVIMMSQYPEVQERIRQELWEKIPDLMEGKIKAPNKEQTADLTYLEATIKENLRLNAVLPLNTRTALEDVTLCDGTFLRAGTMVLLPAYTLSRLTNVWGPDATEFKPERWIDATTGKLIPVSPFKFLTFSAGPRICLGRQFSIMEMKIALAGLLSKFEIKTTKAPETFEYDPSLTLGIEGPIMVRPRFLQQQKH</sequence>
<dbReference type="SUPFAM" id="SSF48264">
    <property type="entry name" value="Cytochrome P450"/>
    <property type="match status" value="1"/>
</dbReference>
<dbReference type="AlphaFoldDB" id="A0AAD5LNF4"/>
<keyword evidence="9" id="KW-1185">Reference proteome</keyword>